<evidence type="ECO:0008006" key="5">
    <source>
        <dbReference type="Google" id="ProtNLM"/>
    </source>
</evidence>
<reference evidence="3 4" key="1">
    <citation type="submission" date="2011-10" db="EMBL/GenBank/DDBJ databases">
        <authorList>
            <person name="Genoscope - CEA"/>
        </authorList>
    </citation>
    <scope>NUCLEOTIDE SEQUENCE [LARGE SCALE GENOMIC DNA]</scope>
    <source>
        <strain evidence="3 4">RCC 1105</strain>
    </source>
</reference>
<dbReference type="EMBL" id="FO082272">
    <property type="protein sequence ID" value="CCO66026.1"/>
    <property type="molecule type" value="Genomic_DNA"/>
</dbReference>
<dbReference type="Proteomes" id="UP000198341">
    <property type="component" value="Chromosome 7"/>
</dbReference>
<evidence type="ECO:0000256" key="2">
    <source>
        <dbReference type="SAM" id="SignalP"/>
    </source>
</evidence>
<dbReference type="GeneID" id="19014979"/>
<gene>
    <name evidence="3" type="ORF">Bathy07g04900</name>
</gene>
<evidence type="ECO:0000313" key="3">
    <source>
        <dbReference type="EMBL" id="CCO66026.1"/>
    </source>
</evidence>
<dbReference type="KEGG" id="bpg:Bathy07g04900"/>
<keyword evidence="1" id="KW-1133">Transmembrane helix</keyword>
<feature type="signal peptide" evidence="2">
    <location>
        <begin position="1"/>
        <end position="17"/>
    </location>
</feature>
<name>K8FE84_9CHLO</name>
<keyword evidence="1" id="KW-0472">Membrane</keyword>
<organism evidence="3 4">
    <name type="scientific">Bathycoccus prasinos</name>
    <dbReference type="NCBI Taxonomy" id="41875"/>
    <lineage>
        <taxon>Eukaryota</taxon>
        <taxon>Viridiplantae</taxon>
        <taxon>Chlorophyta</taxon>
        <taxon>Mamiellophyceae</taxon>
        <taxon>Mamiellales</taxon>
        <taxon>Bathycoccaceae</taxon>
        <taxon>Bathycoccus</taxon>
    </lineage>
</organism>
<sequence>MALALTLAILIAARIEAEFWSTILEGVSSSRLFLPVVTLFSVLTATFFKVKDAVVNAGNFTGQCLLYVFFASAGASSPPLIHAFTNDANLLYFASTMFAVHLLAVGVMFSSPEMLVASNAGVGGPATAAAFAKAKNWRELVAPAILVGNLGNACGTFIAIIFAQLVN</sequence>
<dbReference type="RefSeq" id="XP_007511938.1">
    <property type="nucleotide sequence ID" value="XM_007511876.1"/>
</dbReference>
<feature type="chain" id="PRO_5003917846" description="DUF819 domain-containing protein" evidence="2">
    <location>
        <begin position="18"/>
        <end position="167"/>
    </location>
</feature>
<dbReference type="OrthoDB" id="45797at2759"/>
<accession>K8FE84</accession>
<dbReference type="InterPro" id="IPR008537">
    <property type="entry name" value="DUF819"/>
</dbReference>
<dbReference type="PANTHER" id="PTHR34289">
    <property type="entry name" value="PROTEIN, PUTATIVE (DUF819)-RELATED"/>
    <property type="match status" value="1"/>
</dbReference>
<feature type="transmembrane region" description="Helical" evidence="1">
    <location>
        <begin position="140"/>
        <end position="166"/>
    </location>
</feature>
<protein>
    <recommendedName>
        <fullName evidence="5">DUF819 domain-containing protein</fullName>
    </recommendedName>
</protein>
<dbReference type="AlphaFoldDB" id="K8FE84"/>
<evidence type="ECO:0000313" key="4">
    <source>
        <dbReference type="Proteomes" id="UP000198341"/>
    </source>
</evidence>
<dbReference type="Pfam" id="PF05684">
    <property type="entry name" value="DUF819"/>
    <property type="match status" value="1"/>
</dbReference>
<keyword evidence="2" id="KW-0732">Signal</keyword>
<keyword evidence="4" id="KW-1185">Reference proteome</keyword>
<dbReference type="PANTHER" id="PTHR34289:SF8">
    <property type="entry name" value="DUF819 DOMAIN-CONTAINING PROTEIN"/>
    <property type="match status" value="1"/>
</dbReference>
<proteinExistence type="predicted"/>
<keyword evidence="1" id="KW-0812">Transmembrane</keyword>
<feature type="transmembrane region" description="Helical" evidence="1">
    <location>
        <begin position="64"/>
        <end position="84"/>
    </location>
</feature>
<feature type="transmembrane region" description="Helical" evidence="1">
    <location>
        <begin position="90"/>
        <end position="109"/>
    </location>
</feature>
<evidence type="ECO:0000256" key="1">
    <source>
        <dbReference type="SAM" id="Phobius"/>
    </source>
</evidence>
<dbReference type="STRING" id="41875.K8FE84"/>